<dbReference type="Proteomes" id="UP000297245">
    <property type="component" value="Unassembled WGS sequence"/>
</dbReference>
<feature type="region of interest" description="Disordered" evidence="1">
    <location>
        <begin position="1"/>
        <end position="84"/>
    </location>
</feature>
<feature type="compositionally biased region" description="Polar residues" evidence="1">
    <location>
        <begin position="39"/>
        <end position="60"/>
    </location>
</feature>
<sequence length="141" mass="15210">MPMSIKFIAKSGEEDNESQKDPNSPHGVKVIHGGLASLLDQQKSTTNASASVPPGFSQQQPKKKKGKKRRVRDRKDKPDEWADKCVHAELLAQMNEDDPFAMSADGSGSDGLPDDLETAWIAVAPVPVGKRCLAITRDSSG</sequence>
<protein>
    <submittedName>
        <fullName evidence="2">Uncharacterized protein</fullName>
    </submittedName>
</protein>
<feature type="compositionally biased region" description="Basic and acidic residues" evidence="1">
    <location>
        <begin position="73"/>
        <end position="84"/>
    </location>
</feature>
<name>A0A4S8M5X5_DENBC</name>
<dbReference type="EMBL" id="ML179155">
    <property type="protein sequence ID" value="THU97480.1"/>
    <property type="molecule type" value="Genomic_DNA"/>
</dbReference>
<evidence type="ECO:0000256" key="1">
    <source>
        <dbReference type="SAM" id="MobiDB-lite"/>
    </source>
</evidence>
<evidence type="ECO:0000313" key="2">
    <source>
        <dbReference type="EMBL" id="THU97480.1"/>
    </source>
</evidence>
<reference evidence="2 3" key="1">
    <citation type="journal article" date="2019" name="Nat. Ecol. Evol.">
        <title>Megaphylogeny resolves global patterns of mushroom evolution.</title>
        <authorList>
            <person name="Varga T."/>
            <person name="Krizsan K."/>
            <person name="Foldi C."/>
            <person name="Dima B."/>
            <person name="Sanchez-Garcia M."/>
            <person name="Sanchez-Ramirez S."/>
            <person name="Szollosi G.J."/>
            <person name="Szarkandi J.G."/>
            <person name="Papp V."/>
            <person name="Albert L."/>
            <person name="Andreopoulos W."/>
            <person name="Angelini C."/>
            <person name="Antonin V."/>
            <person name="Barry K.W."/>
            <person name="Bougher N.L."/>
            <person name="Buchanan P."/>
            <person name="Buyck B."/>
            <person name="Bense V."/>
            <person name="Catcheside P."/>
            <person name="Chovatia M."/>
            <person name="Cooper J."/>
            <person name="Damon W."/>
            <person name="Desjardin D."/>
            <person name="Finy P."/>
            <person name="Geml J."/>
            <person name="Haridas S."/>
            <person name="Hughes K."/>
            <person name="Justo A."/>
            <person name="Karasinski D."/>
            <person name="Kautmanova I."/>
            <person name="Kiss B."/>
            <person name="Kocsube S."/>
            <person name="Kotiranta H."/>
            <person name="LaButti K.M."/>
            <person name="Lechner B.E."/>
            <person name="Liimatainen K."/>
            <person name="Lipzen A."/>
            <person name="Lukacs Z."/>
            <person name="Mihaltcheva S."/>
            <person name="Morgado L.N."/>
            <person name="Niskanen T."/>
            <person name="Noordeloos M.E."/>
            <person name="Ohm R.A."/>
            <person name="Ortiz-Santana B."/>
            <person name="Ovrebo C."/>
            <person name="Racz N."/>
            <person name="Riley R."/>
            <person name="Savchenko A."/>
            <person name="Shiryaev A."/>
            <person name="Soop K."/>
            <person name="Spirin V."/>
            <person name="Szebenyi C."/>
            <person name="Tomsovsky M."/>
            <person name="Tulloss R.E."/>
            <person name="Uehling J."/>
            <person name="Grigoriev I.V."/>
            <person name="Vagvolgyi C."/>
            <person name="Papp T."/>
            <person name="Martin F.M."/>
            <person name="Miettinen O."/>
            <person name="Hibbett D.S."/>
            <person name="Nagy L.G."/>
        </authorList>
    </citation>
    <scope>NUCLEOTIDE SEQUENCE [LARGE SCALE GENOMIC DNA]</scope>
    <source>
        <strain evidence="2 3">CBS 962.96</strain>
    </source>
</reference>
<dbReference type="OrthoDB" id="10003593at2759"/>
<dbReference type="Gene3D" id="3.30.470.30">
    <property type="entry name" value="DNA ligase/mRNA capping enzyme"/>
    <property type="match status" value="1"/>
</dbReference>
<feature type="compositionally biased region" description="Basic and acidic residues" evidence="1">
    <location>
        <begin position="11"/>
        <end position="20"/>
    </location>
</feature>
<proteinExistence type="predicted"/>
<evidence type="ECO:0000313" key="3">
    <source>
        <dbReference type="Proteomes" id="UP000297245"/>
    </source>
</evidence>
<gene>
    <name evidence="2" type="ORF">K435DRAFT_857609</name>
</gene>
<feature type="compositionally biased region" description="Basic residues" evidence="1">
    <location>
        <begin position="61"/>
        <end position="72"/>
    </location>
</feature>
<organism evidence="2 3">
    <name type="scientific">Dendrothele bispora (strain CBS 962.96)</name>
    <dbReference type="NCBI Taxonomy" id="1314807"/>
    <lineage>
        <taxon>Eukaryota</taxon>
        <taxon>Fungi</taxon>
        <taxon>Dikarya</taxon>
        <taxon>Basidiomycota</taxon>
        <taxon>Agaricomycotina</taxon>
        <taxon>Agaricomycetes</taxon>
        <taxon>Agaricomycetidae</taxon>
        <taxon>Agaricales</taxon>
        <taxon>Agaricales incertae sedis</taxon>
        <taxon>Dendrothele</taxon>
    </lineage>
</organism>
<keyword evidence="3" id="KW-1185">Reference proteome</keyword>
<dbReference type="AlphaFoldDB" id="A0A4S8M5X5"/>
<accession>A0A4S8M5X5</accession>